<dbReference type="EMBL" id="KZ293415">
    <property type="protein sequence ID" value="PBK78711.1"/>
    <property type="molecule type" value="Genomic_DNA"/>
</dbReference>
<dbReference type="AlphaFoldDB" id="A0A2H3C6K8"/>
<evidence type="ECO:0000313" key="2">
    <source>
        <dbReference type="EMBL" id="PBK78711.1"/>
    </source>
</evidence>
<name>A0A2H3C6K8_9AGAR</name>
<reference evidence="3" key="1">
    <citation type="journal article" date="2017" name="Nat. Ecol. Evol.">
        <title>Genome expansion and lineage-specific genetic innovations in the forest pathogenic fungi Armillaria.</title>
        <authorList>
            <person name="Sipos G."/>
            <person name="Prasanna A.N."/>
            <person name="Walter M.C."/>
            <person name="O'Connor E."/>
            <person name="Balint B."/>
            <person name="Krizsan K."/>
            <person name="Kiss B."/>
            <person name="Hess J."/>
            <person name="Varga T."/>
            <person name="Slot J."/>
            <person name="Riley R."/>
            <person name="Boka B."/>
            <person name="Rigling D."/>
            <person name="Barry K."/>
            <person name="Lee J."/>
            <person name="Mihaltcheva S."/>
            <person name="LaButti K."/>
            <person name="Lipzen A."/>
            <person name="Waldron R."/>
            <person name="Moloney N.M."/>
            <person name="Sperisen C."/>
            <person name="Kredics L."/>
            <person name="Vagvoelgyi C."/>
            <person name="Patrignani A."/>
            <person name="Fitzpatrick D."/>
            <person name="Nagy I."/>
            <person name="Doyle S."/>
            <person name="Anderson J.B."/>
            <person name="Grigoriev I.V."/>
            <person name="Gueldener U."/>
            <person name="Muensterkoetter M."/>
            <person name="Nagy L.G."/>
        </authorList>
    </citation>
    <scope>NUCLEOTIDE SEQUENCE [LARGE SCALE GENOMIC DNA]</scope>
    <source>
        <strain evidence="3">28-4</strain>
    </source>
</reference>
<feature type="compositionally biased region" description="Basic and acidic residues" evidence="1">
    <location>
        <begin position="316"/>
        <end position="329"/>
    </location>
</feature>
<keyword evidence="3" id="KW-1185">Reference proteome</keyword>
<feature type="region of interest" description="Disordered" evidence="1">
    <location>
        <begin position="310"/>
        <end position="329"/>
    </location>
</feature>
<sequence length="329" mass="37601">MDTFYDKAKAAELVESLAKERQTQHPDAYYLSNISLSKEWQKNFDFIQRLNLPEWRLVFNGNSQSKTVSETVLVVHGAVCGLDLPPLRARVNPKRAMYLRQGLSITGYGSPMFGRSIEAVSKLYALFSRDIGEKNMADIECVGTHQGFQSLNSSTHYLTKRDQAQDFQELLIPQSIDPHRYLSEAARDRYVYTDDNEIFYYEWKTSESDEREFVDISSNKIQVGDIVEVHMMFIAVPVKDRKKKVVSTLRSVTLLDGNLTEVSFFLPVDFQADVLSKMAIAAKSNLRLQASMAPRKRSVHDGEMINETGRKFSRMKIRDGEKMDSSSHD</sequence>
<proteinExistence type="predicted"/>
<dbReference type="Proteomes" id="UP000218334">
    <property type="component" value="Unassembled WGS sequence"/>
</dbReference>
<gene>
    <name evidence="2" type="ORF">ARMSODRAFT_1011255</name>
</gene>
<organism evidence="2 3">
    <name type="scientific">Armillaria solidipes</name>
    <dbReference type="NCBI Taxonomy" id="1076256"/>
    <lineage>
        <taxon>Eukaryota</taxon>
        <taxon>Fungi</taxon>
        <taxon>Dikarya</taxon>
        <taxon>Basidiomycota</taxon>
        <taxon>Agaricomycotina</taxon>
        <taxon>Agaricomycetes</taxon>
        <taxon>Agaricomycetidae</taxon>
        <taxon>Agaricales</taxon>
        <taxon>Marasmiineae</taxon>
        <taxon>Physalacriaceae</taxon>
        <taxon>Armillaria</taxon>
    </lineage>
</organism>
<evidence type="ECO:0000313" key="3">
    <source>
        <dbReference type="Proteomes" id="UP000218334"/>
    </source>
</evidence>
<protein>
    <submittedName>
        <fullName evidence="2">Uncharacterized protein</fullName>
    </submittedName>
</protein>
<evidence type="ECO:0000256" key="1">
    <source>
        <dbReference type="SAM" id="MobiDB-lite"/>
    </source>
</evidence>
<accession>A0A2H3C6K8</accession>
<dbReference type="STRING" id="1076256.A0A2H3C6K8"/>